<keyword evidence="2" id="KW-1185">Reference proteome</keyword>
<dbReference type="Pfam" id="PF03308">
    <property type="entry name" value="MeaB"/>
    <property type="match status" value="1"/>
</dbReference>
<dbReference type="Proteomes" id="UP001612915">
    <property type="component" value="Unassembled WGS sequence"/>
</dbReference>
<accession>A0ABW8AK85</accession>
<dbReference type="Gene3D" id="3.40.50.300">
    <property type="entry name" value="P-loop containing nucleotide triphosphate hydrolases"/>
    <property type="match status" value="2"/>
</dbReference>
<dbReference type="NCBIfam" id="NF006743">
    <property type="entry name" value="PRK09270.1-2"/>
    <property type="match status" value="1"/>
</dbReference>
<keyword evidence="1" id="KW-0418">Kinase</keyword>
<evidence type="ECO:0000313" key="2">
    <source>
        <dbReference type="Proteomes" id="UP001612915"/>
    </source>
</evidence>
<gene>
    <name evidence="1" type="ORF">ACIB24_05680</name>
</gene>
<dbReference type="SUPFAM" id="SSF52540">
    <property type="entry name" value="P-loop containing nucleoside triphosphate hydrolases"/>
    <property type="match status" value="1"/>
</dbReference>
<evidence type="ECO:0000313" key="1">
    <source>
        <dbReference type="EMBL" id="MFI7586548.1"/>
    </source>
</evidence>
<proteinExistence type="predicted"/>
<dbReference type="EMBL" id="JBITLV010000001">
    <property type="protein sequence ID" value="MFI7586548.1"/>
    <property type="molecule type" value="Genomic_DNA"/>
</dbReference>
<name>A0ABW8AK85_9ACTN</name>
<organism evidence="1 2">
    <name type="scientific">Spongisporangium articulatum</name>
    <dbReference type="NCBI Taxonomy" id="3362603"/>
    <lineage>
        <taxon>Bacteria</taxon>
        <taxon>Bacillati</taxon>
        <taxon>Actinomycetota</taxon>
        <taxon>Actinomycetes</taxon>
        <taxon>Kineosporiales</taxon>
        <taxon>Kineosporiaceae</taxon>
        <taxon>Spongisporangium</taxon>
    </lineage>
</organism>
<reference evidence="1 2" key="1">
    <citation type="submission" date="2024-10" db="EMBL/GenBank/DDBJ databases">
        <title>The Natural Products Discovery Center: Release of the First 8490 Sequenced Strains for Exploring Actinobacteria Biosynthetic Diversity.</title>
        <authorList>
            <person name="Kalkreuter E."/>
            <person name="Kautsar S.A."/>
            <person name="Yang D."/>
            <person name="Bader C.D."/>
            <person name="Teijaro C.N."/>
            <person name="Fluegel L."/>
            <person name="Davis C.M."/>
            <person name="Simpson J.R."/>
            <person name="Lauterbach L."/>
            <person name="Steele A.D."/>
            <person name="Gui C."/>
            <person name="Meng S."/>
            <person name="Li G."/>
            <person name="Viehrig K."/>
            <person name="Ye F."/>
            <person name="Su P."/>
            <person name="Kiefer A.F."/>
            <person name="Nichols A."/>
            <person name="Cepeda A.J."/>
            <person name="Yan W."/>
            <person name="Fan B."/>
            <person name="Jiang Y."/>
            <person name="Adhikari A."/>
            <person name="Zheng C.-J."/>
            <person name="Schuster L."/>
            <person name="Cowan T.M."/>
            <person name="Smanski M.J."/>
            <person name="Chevrette M.G."/>
            <person name="De Carvalho L.P.S."/>
            <person name="Shen B."/>
        </authorList>
    </citation>
    <scope>NUCLEOTIDE SEQUENCE [LARGE SCALE GENOMIC DNA]</scope>
    <source>
        <strain evidence="1 2">NPDC049639</strain>
    </source>
</reference>
<protein>
    <submittedName>
        <fullName evidence="1">Nucleoside/nucleotide kinase family protein</fullName>
    </submittedName>
</protein>
<dbReference type="InterPro" id="IPR027417">
    <property type="entry name" value="P-loop_NTPase"/>
</dbReference>
<dbReference type="GO" id="GO:0016301">
    <property type="term" value="F:kinase activity"/>
    <property type="evidence" value="ECO:0007669"/>
    <property type="project" value="UniProtKB-KW"/>
</dbReference>
<dbReference type="RefSeq" id="WP_398276383.1">
    <property type="nucleotide sequence ID" value="NZ_JBITLV010000001.1"/>
</dbReference>
<keyword evidence="1" id="KW-0808">Transferase</keyword>
<dbReference type="PANTHER" id="PTHR10285">
    <property type="entry name" value="URIDINE KINASE"/>
    <property type="match status" value="1"/>
</dbReference>
<comment type="caution">
    <text evidence="1">The sequence shown here is derived from an EMBL/GenBank/DDBJ whole genome shotgun (WGS) entry which is preliminary data.</text>
</comment>
<sequence>MTPDLAALAERVRERLKDAGGQRVIVGITGTPGAGKSTLAEQLVAALREAGEDVVHVPMDGFHLADVELARLGLAHRKGAPATFDAAGYTALLRRLRENMDEIVYAPMFERDIEQPVAGAIPVPRSARVVVTEGNYLLFDGPWAGVRRLIDEIWYVQPDDVVRRERLLARHVQFGKSPEAAEAWVAGNDDLNAAEIAATATRAALTVAVD</sequence>